<keyword evidence="3" id="KW-1185">Reference proteome</keyword>
<keyword evidence="1" id="KW-0175">Coiled coil</keyword>
<feature type="coiled-coil region" evidence="1">
    <location>
        <begin position="193"/>
        <end position="220"/>
    </location>
</feature>
<evidence type="ECO:0000256" key="2">
    <source>
        <dbReference type="SAM" id="MobiDB-lite"/>
    </source>
</evidence>
<protein>
    <submittedName>
        <fullName evidence="4">Uncharacterized protein LOC120105316</fullName>
    </submittedName>
</protein>
<evidence type="ECO:0000313" key="3">
    <source>
        <dbReference type="Proteomes" id="UP000228380"/>
    </source>
</evidence>
<proteinExistence type="predicted"/>
<evidence type="ECO:0000256" key="1">
    <source>
        <dbReference type="SAM" id="Coils"/>
    </source>
</evidence>
<gene>
    <name evidence="4" type="primary">LOC120105316</name>
</gene>
<feature type="region of interest" description="Disordered" evidence="2">
    <location>
        <begin position="1"/>
        <end position="125"/>
    </location>
</feature>
<dbReference type="GeneID" id="120105316"/>
<reference evidence="4" key="1">
    <citation type="submission" date="2025-08" db="UniProtKB">
        <authorList>
            <consortium name="RefSeq"/>
        </authorList>
    </citation>
    <scope>IDENTIFICATION</scope>
    <source>
        <tissue evidence="4">Young leaves</tissue>
    </source>
</reference>
<dbReference type="RefSeq" id="XP_038973591.1">
    <property type="nucleotide sequence ID" value="XM_039117663.1"/>
</dbReference>
<organism evidence="3 4">
    <name type="scientific">Phoenix dactylifera</name>
    <name type="common">Date palm</name>
    <dbReference type="NCBI Taxonomy" id="42345"/>
    <lineage>
        <taxon>Eukaryota</taxon>
        <taxon>Viridiplantae</taxon>
        <taxon>Streptophyta</taxon>
        <taxon>Embryophyta</taxon>
        <taxon>Tracheophyta</taxon>
        <taxon>Spermatophyta</taxon>
        <taxon>Magnoliopsida</taxon>
        <taxon>Liliopsida</taxon>
        <taxon>Arecaceae</taxon>
        <taxon>Coryphoideae</taxon>
        <taxon>Phoeniceae</taxon>
        <taxon>Phoenix</taxon>
    </lineage>
</organism>
<accession>A0A8B8ZHF1</accession>
<feature type="compositionally biased region" description="Low complexity" evidence="2">
    <location>
        <begin position="94"/>
        <end position="107"/>
    </location>
</feature>
<name>A0A8B8ZHF1_PHODC</name>
<sequence length="345" mass="37704">MPTSNTSLFSRIKRREAEAGGAIPQPRKKSRSAGASTSAGTGGPGAGASTICQGRTRDAGDTGPTAPICPAPVAQRGRPTTIPLRRPGPGPTGSPEVPSSDEPSSSRAPREKSAEPGSPLLEGSSAIHDAEVARAVFRRAMLPADWAEFANLPLEEIVDGTYRNTARHIHEVDTLVFIAQGCQEETRRVSRQLEPAKKRIAELEAALAEAEARRETTEAGRLALVEVLEEERAAHSLAKSALRASETRLGEAQSEIAGLKYEGGVFRLKIEQLEAREKKALERAENAVELFKESEEFRDMLEEETVDGFLRGFENFWRQMARPPIRPLHDSSEDEVGLWLRRRRS</sequence>
<dbReference type="Proteomes" id="UP000228380">
    <property type="component" value="Unplaced"/>
</dbReference>
<evidence type="ECO:0000313" key="4">
    <source>
        <dbReference type="RefSeq" id="XP_038973591.1"/>
    </source>
</evidence>
<dbReference type="KEGG" id="pda:120105316"/>
<dbReference type="AlphaFoldDB" id="A0A8B8ZHF1"/>